<organism evidence="5 6">
    <name type="scientific">Paenibacillus azoreducens</name>
    <dbReference type="NCBI Taxonomy" id="116718"/>
    <lineage>
        <taxon>Bacteria</taxon>
        <taxon>Bacillati</taxon>
        <taxon>Bacillota</taxon>
        <taxon>Bacilli</taxon>
        <taxon>Bacillales</taxon>
        <taxon>Paenibacillaceae</taxon>
        <taxon>Paenibacillus</taxon>
    </lineage>
</organism>
<keyword evidence="2" id="KW-0436">Ligase</keyword>
<dbReference type="PANTHER" id="PTHR43201:SF5">
    <property type="entry name" value="MEDIUM-CHAIN ACYL-COA LIGASE ACSF2, MITOCHONDRIAL"/>
    <property type="match status" value="1"/>
</dbReference>
<dbReference type="InterPro" id="IPR000873">
    <property type="entry name" value="AMP-dep_synth/lig_dom"/>
</dbReference>
<accession>A0A919YI02</accession>
<dbReference type="Pfam" id="PF00501">
    <property type="entry name" value="AMP-binding"/>
    <property type="match status" value="1"/>
</dbReference>
<dbReference type="EMBL" id="BORT01000042">
    <property type="protein sequence ID" value="GIO51016.1"/>
    <property type="molecule type" value="Genomic_DNA"/>
</dbReference>
<dbReference type="InterPro" id="IPR042099">
    <property type="entry name" value="ANL_N_sf"/>
</dbReference>
<feature type="domain" description="AMP-dependent synthetase/ligase" evidence="3">
    <location>
        <begin position="9"/>
        <end position="354"/>
    </location>
</feature>
<evidence type="ECO:0000256" key="1">
    <source>
        <dbReference type="ARBA" id="ARBA00006432"/>
    </source>
</evidence>
<evidence type="ECO:0000313" key="5">
    <source>
        <dbReference type="EMBL" id="GIO51016.1"/>
    </source>
</evidence>
<evidence type="ECO:0000259" key="4">
    <source>
        <dbReference type="Pfam" id="PF13193"/>
    </source>
</evidence>
<evidence type="ECO:0000259" key="3">
    <source>
        <dbReference type="Pfam" id="PF00501"/>
    </source>
</evidence>
<dbReference type="InterPro" id="IPR020845">
    <property type="entry name" value="AMP-binding_CS"/>
</dbReference>
<proteinExistence type="inferred from homology"/>
<dbReference type="PANTHER" id="PTHR43201">
    <property type="entry name" value="ACYL-COA SYNTHETASE"/>
    <property type="match status" value="1"/>
</dbReference>
<dbReference type="Proteomes" id="UP000682811">
    <property type="component" value="Unassembled WGS sequence"/>
</dbReference>
<dbReference type="InterPro" id="IPR025110">
    <property type="entry name" value="AMP-bd_C"/>
</dbReference>
<dbReference type="Pfam" id="PF13193">
    <property type="entry name" value="AMP-binding_C"/>
    <property type="match status" value="1"/>
</dbReference>
<sequence length="494" mass="55406">MNLTLSLVRHAVQHPDKIALSDNQTSLTYCTLVQRMKKIAQGLKRDGLNDDKVAILSANRTEFVEVFLGAVYAGCVPVPIDPQWSKAEMNAILQLCQPGMIFTETEPAKNLDIQERDIRILSFSDEEEAGSYDDWLTALQPEAEMDDGNELLFIGFTSGTTGKPKGYMRTQLSWMTSFEATNEAFQLDSMDHIAAPGPFVHSLSLFALMQSLYNGGTFHIVRHFDAGTMLELCKRTPDMNLFVVPTMIESMIQQAIPGQTPIQALISSGGKWPEASKRKCREVFGGVKLYEYYGSSEASYISYMDVIAENKPDSVGRPFSGVEVSIRDEHFREVPAGTIGQLYIRSGMMFSGYYHLPEETAAAFRDGWLKLGDYAFLDSDGYLYMAGRSRNMMVSGGLNVFPEEVESVLQQIPAIREVMVLGVPDAYWGERITAIVKWSGEQQLTLDEIKNYCRRFLASYKAPKRLITVDQFIYTSSGKIARHAMKEYVNRGMI</sequence>
<dbReference type="RefSeq" id="WP_212981095.1">
    <property type="nucleotide sequence ID" value="NZ_AP025343.1"/>
</dbReference>
<dbReference type="Gene3D" id="3.30.300.30">
    <property type="match status" value="1"/>
</dbReference>
<keyword evidence="6" id="KW-1185">Reference proteome</keyword>
<feature type="domain" description="AMP-binding enzyme C-terminal" evidence="4">
    <location>
        <begin position="404"/>
        <end position="479"/>
    </location>
</feature>
<evidence type="ECO:0000256" key="2">
    <source>
        <dbReference type="ARBA" id="ARBA00022598"/>
    </source>
</evidence>
<dbReference type="GO" id="GO:0006631">
    <property type="term" value="P:fatty acid metabolic process"/>
    <property type="evidence" value="ECO:0007669"/>
    <property type="project" value="TreeGrafter"/>
</dbReference>
<dbReference type="AlphaFoldDB" id="A0A919YI02"/>
<comment type="caution">
    <text evidence="5">The sequence shown here is derived from an EMBL/GenBank/DDBJ whole genome shotgun (WGS) entry which is preliminary data.</text>
</comment>
<dbReference type="InterPro" id="IPR045851">
    <property type="entry name" value="AMP-bd_C_sf"/>
</dbReference>
<comment type="similarity">
    <text evidence="1">Belongs to the ATP-dependent AMP-binding enzyme family.</text>
</comment>
<dbReference type="PROSITE" id="PS00455">
    <property type="entry name" value="AMP_BINDING"/>
    <property type="match status" value="1"/>
</dbReference>
<dbReference type="GO" id="GO:0031956">
    <property type="term" value="F:medium-chain fatty acid-CoA ligase activity"/>
    <property type="evidence" value="ECO:0007669"/>
    <property type="project" value="TreeGrafter"/>
</dbReference>
<dbReference type="Gene3D" id="3.40.50.12780">
    <property type="entry name" value="N-terminal domain of ligase-like"/>
    <property type="match status" value="1"/>
</dbReference>
<reference evidence="5 6" key="1">
    <citation type="submission" date="2021-03" db="EMBL/GenBank/DDBJ databases">
        <title>Antimicrobial resistance genes in bacteria isolated from Japanese honey, and their potential for conferring macrolide and lincosamide resistance in the American foulbrood pathogen Paenibacillus larvae.</title>
        <authorList>
            <person name="Okamoto M."/>
            <person name="Kumagai M."/>
            <person name="Kanamori H."/>
            <person name="Takamatsu D."/>
        </authorList>
    </citation>
    <scope>NUCLEOTIDE SEQUENCE [LARGE SCALE GENOMIC DNA]</scope>
    <source>
        <strain evidence="5 6">J34TS1</strain>
    </source>
</reference>
<name>A0A919YI02_9BACL</name>
<evidence type="ECO:0000313" key="6">
    <source>
        <dbReference type="Proteomes" id="UP000682811"/>
    </source>
</evidence>
<protein>
    <submittedName>
        <fullName evidence="5">Acyl-CoA synthetase</fullName>
    </submittedName>
</protein>
<gene>
    <name evidence="5" type="primary">fadD</name>
    <name evidence="5" type="ORF">J34TS1_57810</name>
</gene>
<dbReference type="SUPFAM" id="SSF56801">
    <property type="entry name" value="Acetyl-CoA synthetase-like"/>
    <property type="match status" value="1"/>
</dbReference>